<evidence type="ECO:0000256" key="1">
    <source>
        <dbReference type="ARBA" id="ARBA00022679"/>
    </source>
</evidence>
<reference evidence="2 3" key="1">
    <citation type="submission" date="2018-06" db="EMBL/GenBank/DDBJ databases">
        <title>A transcriptomic atlas of mushroom development highlights an independent origin of complex multicellularity.</title>
        <authorList>
            <consortium name="DOE Joint Genome Institute"/>
            <person name="Krizsan K."/>
            <person name="Almasi E."/>
            <person name="Merenyi Z."/>
            <person name="Sahu N."/>
            <person name="Viragh M."/>
            <person name="Koszo T."/>
            <person name="Mondo S."/>
            <person name="Kiss B."/>
            <person name="Balint B."/>
            <person name="Kues U."/>
            <person name="Barry K."/>
            <person name="Hegedus J.C."/>
            <person name="Henrissat B."/>
            <person name="Johnson J."/>
            <person name="Lipzen A."/>
            <person name="Ohm R."/>
            <person name="Nagy I."/>
            <person name="Pangilinan J."/>
            <person name="Yan J."/>
            <person name="Xiong Y."/>
            <person name="Grigoriev I.V."/>
            <person name="Hibbett D.S."/>
            <person name="Nagy L.G."/>
        </authorList>
    </citation>
    <scope>NUCLEOTIDE SEQUENCE [LARGE SCALE GENOMIC DNA]</scope>
    <source>
        <strain evidence="2 3">SZMC22713</strain>
    </source>
</reference>
<dbReference type="SMR" id="A0A4Y7QHS2"/>
<name>A0A4Y7QHS2_9AGAM</name>
<dbReference type="Proteomes" id="UP000294933">
    <property type="component" value="Unassembled WGS sequence"/>
</dbReference>
<dbReference type="Pfam" id="PF00201">
    <property type="entry name" value="UDPGT"/>
    <property type="match status" value="1"/>
</dbReference>
<dbReference type="CDD" id="cd03784">
    <property type="entry name" value="GT1_Gtf-like"/>
    <property type="match status" value="1"/>
</dbReference>
<dbReference type="GO" id="GO:0008194">
    <property type="term" value="F:UDP-glycosyltransferase activity"/>
    <property type="evidence" value="ECO:0007669"/>
    <property type="project" value="InterPro"/>
</dbReference>
<sequence length="505" mass="56461">MSAAQGFHIVAVPPNEWGHMRPMIAFLSRLLALDSHLTVTLIVAESTVERSHLELSTQLASESVTASDVRMKIVSVPVTMFWPAEQYLPQLKKVYAQVVDEKQPDLALVESMLHPFFDFARSIAKKSFKIACWLPVALPSWSSIAPICYIRDDPEGYVKEVEDIMKAEGTSYMESSNKAYFQRINGRRISIPGFPEMSDYEGFPQEPPVIIPVAMVVDWVFGFRDADVLVTTTAHALEKQGLEAFSHWLKDHPKGARILSVGPLTSKRIPEVAEKERLQADESGLTLFLDKWVERKGNKSVLYICFGSVLQPADPEMLYAVFRVLLELNIPFVVVMNSSAEASVPPDLAHTMKESGLTFISPWAPQQYVLSHPAVGWFLSHCGINGTLESLSLGVPMICWPLFADQPVLSILVTQVYGCGYELTEVRRGFGLKYRASTGKTPTGKIEDIIGEAKEVFTRAFFDEKEREKVTANVDQMANSLNAAWDRGGDARNNALELLEFMRRK</sequence>
<keyword evidence="1 2" id="KW-0808">Transferase</keyword>
<dbReference type="Gene3D" id="3.40.50.2000">
    <property type="entry name" value="Glycogen Phosphorylase B"/>
    <property type="match status" value="2"/>
</dbReference>
<accession>A0A4Y7QHS2</accession>
<evidence type="ECO:0000313" key="3">
    <source>
        <dbReference type="Proteomes" id="UP000294933"/>
    </source>
</evidence>
<dbReference type="PANTHER" id="PTHR48045:SF34">
    <property type="entry name" value="ISOFLAVONE 7-O-GLUCOSYLTRANSFERASE 1-LIKE"/>
    <property type="match status" value="1"/>
</dbReference>
<dbReference type="OrthoDB" id="5835829at2759"/>
<keyword evidence="3" id="KW-1185">Reference proteome</keyword>
<proteinExistence type="predicted"/>
<protein>
    <submittedName>
        <fullName evidence="2">UDP-Glycosyltransferase/glycogen phosphorylase</fullName>
    </submittedName>
</protein>
<dbReference type="AlphaFoldDB" id="A0A4Y7QHS2"/>
<dbReference type="VEuPathDB" id="FungiDB:BD410DRAFT_762882"/>
<dbReference type="PANTHER" id="PTHR48045">
    <property type="entry name" value="UDP-GLYCOSYLTRANSFERASE 72B1"/>
    <property type="match status" value="1"/>
</dbReference>
<dbReference type="SUPFAM" id="SSF53756">
    <property type="entry name" value="UDP-Glycosyltransferase/glycogen phosphorylase"/>
    <property type="match status" value="1"/>
</dbReference>
<organism evidence="2 3">
    <name type="scientific">Rickenella mellea</name>
    <dbReference type="NCBI Taxonomy" id="50990"/>
    <lineage>
        <taxon>Eukaryota</taxon>
        <taxon>Fungi</taxon>
        <taxon>Dikarya</taxon>
        <taxon>Basidiomycota</taxon>
        <taxon>Agaricomycotina</taxon>
        <taxon>Agaricomycetes</taxon>
        <taxon>Hymenochaetales</taxon>
        <taxon>Rickenellaceae</taxon>
        <taxon>Rickenella</taxon>
    </lineage>
</organism>
<dbReference type="InterPro" id="IPR002213">
    <property type="entry name" value="UDP_glucos_trans"/>
</dbReference>
<dbReference type="EMBL" id="ML170160">
    <property type="protein sequence ID" value="TDL26778.1"/>
    <property type="molecule type" value="Genomic_DNA"/>
</dbReference>
<gene>
    <name evidence="2" type="ORF">BD410DRAFT_762882</name>
</gene>
<dbReference type="STRING" id="50990.A0A4Y7QHS2"/>
<evidence type="ECO:0000313" key="2">
    <source>
        <dbReference type="EMBL" id="TDL26778.1"/>
    </source>
</evidence>